<reference evidence="1 2" key="1">
    <citation type="submission" date="2019-09" db="EMBL/GenBank/DDBJ databases">
        <authorList>
            <person name="Christie C.A."/>
            <person name="Diallo A.S."/>
            <person name="Dixon Z."/>
            <person name="McIntosh P.M."/>
            <person name="Murthy K.H."/>
            <person name="Rosen M.G."/>
            <person name="Simpson L.M."/>
            <person name="Koustas K."/>
            <person name="Fogarty M.P."/>
            <person name="Molloy S.D."/>
            <person name="Garlena R.A."/>
            <person name="Russell D.A."/>
            <person name="Pope W.H."/>
            <person name="Jacobs-Sera D."/>
            <person name="Hatfull G.F."/>
        </authorList>
    </citation>
    <scope>NUCLEOTIDE SEQUENCE [LARGE SCALE GENOMIC DNA]</scope>
</reference>
<dbReference type="EMBL" id="MN484601">
    <property type="protein sequence ID" value="QGF20243.1"/>
    <property type="molecule type" value="Genomic_DNA"/>
</dbReference>
<protein>
    <submittedName>
        <fullName evidence="1">Uncharacterized protein</fullName>
    </submittedName>
</protein>
<keyword evidence="2" id="KW-1185">Reference proteome</keyword>
<evidence type="ECO:0000313" key="2">
    <source>
        <dbReference type="Proteomes" id="UP000400849"/>
    </source>
</evidence>
<name>A0A5Q2F695_9CAUD</name>
<sequence>MTTLDDFVNNGEVHVAASVFPVSIDINGSGRSPVRFMMLRHPNGAWWAAAWGSSSSGKPAQVLWGQVRTVFKLDIYGIDILLEDETRVLTKPSSGGCCGNRLRSWNPFGPEVILLHSPYSEVVSKMP</sequence>
<organism evidence="1 2">
    <name type="scientific">Gordonia phage Sixama</name>
    <dbReference type="NCBI Taxonomy" id="2653271"/>
    <lineage>
        <taxon>Viruses</taxon>
        <taxon>Duplodnaviria</taxon>
        <taxon>Heunggongvirae</taxon>
        <taxon>Uroviricota</taxon>
        <taxon>Caudoviricetes</taxon>
        <taxon>Sixamavirus</taxon>
        <taxon>Sixamavirus sixama</taxon>
    </lineage>
</organism>
<dbReference type="Proteomes" id="UP000400849">
    <property type="component" value="Segment"/>
</dbReference>
<dbReference type="GeneID" id="77924232"/>
<gene>
    <name evidence="1" type="primary">64</name>
    <name evidence="1" type="ORF">SEA_SIXAMA_64</name>
</gene>
<evidence type="ECO:0000313" key="1">
    <source>
        <dbReference type="EMBL" id="QGF20243.1"/>
    </source>
</evidence>
<dbReference type="KEGG" id="vg:77924232"/>
<dbReference type="RefSeq" id="YP_010648773.1">
    <property type="nucleotide sequence ID" value="NC_070762.1"/>
</dbReference>
<proteinExistence type="predicted"/>
<accession>A0A5Q2F695</accession>